<sequence>MSSRVKTTKYTYSSQGGGNADVSIEYSADLSALTRLEDKIRLLQDDLESERELRNRIEREKADLSVHVIQLQERLEEAEGGAEGQFEQNRKRDVELTKLRKLLEDVHLESEETAHLLKKKHSEIVADFQEQLDSLTKAKSRAEKEKAKFQAEVYELIASVESITKEKSVYIKKVETLEVTIHELNVKIEELNRTVLDITSHKSRLSQENVDLTKEVQDLKISIEAVQYSKSQLATQLEDSRRRLEEDERRRMTLESNLHAVEVELESLRVQLEEESEARLDLERQLVKATGEAGQWKNKYESECSARAEEVEEIRRKYTIRIQEQEEHIESLLVKVNTLEKQKSRLQSEVEVLIIDLEKANGVARDLQKRVEVLERTNIELKSRLEETVTLYEASQRDLRQKQQDIQRLNHELDKTREQKEILARENKKLGDDLHDARNNVTELTRRLHELELELRRLENEREELTAAYKEAEAGRKAEEQRAQRLVAEFGQYRHDAERRLADKDEEIEAIRMQKQKELADRQEAINTYIQRRRAFFRSESLENCQCADETSACKCDDITASAQVCRQKFSASLSHIRNDLSQFTSNTEDLLHGASKQTALEIEQLNARVADAEAKLKSEVMRIKKKLQIQITELEMSLDCANKTNLDLQKTIKKQSLQLTELQAAYDEVQRSLQTTLDQYGVAQRRLQSLTAELEEVRNNYENALRGKRQAELQYEESTVRINELQTVNANIQSLKIKIEQEYQTLVSDYEEVTRELRVSDERYQKVQVELKHTIEQLHEEQERIVKIETIKKSLEIEVKNLSVRLEEVEANAVVGARRVISKLEARLRDIEAELDEEKRRHAETLKILRKKERTVKEIVIQCEEDQKNILLLQEQLDKATQKINVYKRQLTEQETMSAQSVNRVRRFQREVEAAEERAENAESNLNLVRAKHRTFVTTSNVPGSQVYLVSTETTRSSVERY</sequence>
<evidence type="ECO:0000256" key="6">
    <source>
        <dbReference type="ARBA" id="ARBA00023054"/>
    </source>
</evidence>
<keyword evidence="7" id="KW-0518">Myosin</keyword>
<accession>A0A336K5J0</accession>
<evidence type="ECO:0000256" key="3">
    <source>
        <dbReference type="ARBA" id="ARBA00018623"/>
    </source>
</evidence>
<protein>
    <recommendedName>
        <fullName evidence="3">Paramyosin</fullName>
    </recommendedName>
</protein>
<dbReference type="VEuPathDB" id="VectorBase:CSON014787"/>
<evidence type="ECO:0000256" key="8">
    <source>
        <dbReference type="ARBA" id="ARBA00023175"/>
    </source>
</evidence>
<dbReference type="PANTHER" id="PTHR46349:SF6">
    <property type="entry name" value="MYOSIN-6-LIKE"/>
    <property type="match status" value="1"/>
</dbReference>
<name>A0A336K5J0_CULSO</name>
<evidence type="ECO:0000256" key="10">
    <source>
        <dbReference type="ARBA" id="ARBA00049580"/>
    </source>
</evidence>
<dbReference type="SUPFAM" id="SSF90257">
    <property type="entry name" value="Myosin rod fragments"/>
    <property type="match status" value="3"/>
</dbReference>
<dbReference type="InterPro" id="IPR014751">
    <property type="entry name" value="XRCC4-like_C"/>
</dbReference>
<evidence type="ECO:0000256" key="7">
    <source>
        <dbReference type="ARBA" id="ARBA00023123"/>
    </source>
</evidence>
<comment type="subcellular location">
    <subcellularLocation>
        <location evidence="1">Cytoplasm</location>
        <location evidence="1">Myofibril</location>
    </subcellularLocation>
</comment>
<evidence type="ECO:0000256" key="4">
    <source>
        <dbReference type="ARBA" id="ARBA00022433"/>
    </source>
</evidence>
<organism evidence="13">
    <name type="scientific">Culicoides sonorensis</name>
    <name type="common">Biting midge</name>
    <dbReference type="NCBI Taxonomy" id="179676"/>
    <lineage>
        <taxon>Eukaryota</taxon>
        <taxon>Metazoa</taxon>
        <taxon>Ecdysozoa</taxon>
        <taxon>Arthropoda</taxon>
        <taxon>Hexapoda</taxon>
        <taxon>Insecta</taxon>
        <taxon>Pterygota</taxon>
        <taxon>Neoptera</taxon>
        <taxon>Endopterygota</taxon>
        <taxon>Diptera</taxon>
        <taxon>Nematocera</taxon>
        <taxon>Chironomoidea</taxon>
        <taxon>Ceratopogonidae</taxon>
        <taxon>Ceratopogoninae</taxon>
        <taxon>Culicoides</taxon>
        <taxon>Monoculicoides</taxon>
    </lineage>
</organism>
<reference evidence="14" key="2">
    <citation type="submission" date="2018-07" db="EMBL/GenBank/DDBJ databases">
        <authorList>
            <person name="Quirk P.G."/>
            <person name="Krulwich T.A."/>
        </authorList>
    </citation>
    <scope>NUCLEOTIDE SEQUENCE</scope>
</reference>
<evidence type="ECO:0000313" key="14">
    <source>
        <dbReference type="EMBL" id="SSX19494.1"/>
    </source>
</evidence>
<dbReference type="Gene3D" id="1.20.5.370">
    <property type="match status" value="1"/>
</dbReference>
<evidence type="ECO:0000256" key="5">
    <source>
        <dbReference type="ARBA" id="ARBA00022490"/>
    </source>
</evidence>
<dbReference type="GO" id="GO:0030239">
    <property type="term" value="P:myofibril assembly"/>
    <property type="evidence" value="ECO:0007669"/>
    <property type="project" value="UniProtKB-ARBA"/>
</dbReference>
<dbReference type="EMBL" id="UFQT01000086">
    <property type="protein sequence ID" value="SSX19494.1"/>
    <property type="molecule type" value="Genomic_DNA"/>
</dbReference>
<keyword evidence="6 11" id="KW-0175">Coiled coil</keyword>
<dbReference type="FunFam" id="1.20.5.340:FF:000035">
    <property type="entry name" value="Paramyosin, long form"/>
    <property type="match status" value="1"/>
</dbReference>
<evidence type="ECO:0000256" key="1">
    <source>
        <dbReference type="ARBA" id="ARBA00004657"/>
    </source>
</evidence>
<evidence type="ECO:0000313" key="13">
    <source>
        <dbReference type="EMBL" id="SSW99112.1"/>
    </source>
</evidence>
<proteinExistence type="inferred from homology"/>
<feature type="coiled-coil region" evidence="11">
    <location>
        <begin position="33"/>
        <end position="74"/>
    </location>
</feature>
<evidence type="ECO:0000256" key="2">
    <source>
        <dbReference type="ARBA" id="ARBA00008447"/>
    </source>
</evidence>
<dbReference type="InterPro" id="IPR002928">
    <property type="entry name" value="Myosin_tail"/>
</dbReference>
<feature type="coiled-coil region" evidence="11">
    <location>
        <begin position="118"/>
        <end position="514"/>
    </location>
</feature>
<keyword evidence="9" id="KW-0514">Muscle protein</keyword>
<dbReference type="AlphaFoldDB" id="A0A336K5J0"/>
<keyword evidence="4" id="KW-0787">Thick filament</keyword>
<evidence type="ECO:0000256" key="11">
    <source>
        <dbReference type="SAM" id="Coils"/>
    </source>
</evidence>
<feature type="domain" description="Myosin tail" evidence="12">
    <location>
        <begin position="34"/>
        <end position="523"/>
    </location>
</feature>
<keyword evidence="5" id="KW-0963">Cytoplasm</keyword>
<comment type="function">
    <text evidence="10">Paramyosin is a major structural component of many thick filaments isolated from invertebrate muscles.</text>
</comment>
<dbReference type="GO" id="GO:0032982">
    <property type="term" value="C:myosin filament"/>
    <property type="evidence" value="ECO:0007669"/>
    <property type="project" value="UniProtKB-KW"/>
</dbReference>
<gene>
    <name evidence="13" type="primary">CSON014787</name>
</gene>
<dbReference type="Gene3D" id="1.20.5.340">
    <property type="match status" value="2"/>
</dbReference>
<evidence type="ECO:0000259" key="12">
    <source>
        <dbReference type="Pfam" id="PF01576"/>
    </source>
</evidence>
<keyword evidence="8" id="KW-0505">Motor protein</keyword>
<dbReference type="Pfam" id="PF01576">
    <property type="entry name" value="Myosin_tail_1"/>
    <property type="match status" value="2"/>
</dbReference>
<dbReference type="GO" id="GO:0030016">
    <property type="term" value="C:myofibril"/>
    <property type="evidence" value="ECO:0007669"/>
    <property type="project" value="UniProtKB-SubCell"/>
</dbReference>
<dbReference type="EMBL" id="UFQS01000086">
    <property type="protein sequence ID" value="SSW99112.1"/>
    <property type="molecule type" value="Genomic_DNA"/>
</dbReference>
<dbReference type="PANTHER" id="PTHR46349">
    <property type="entry name" value="CINGULIN-LIKE PROTEIN 1-RELATED"/>
    <property type="match status" value="1"/>
</dbReference>
<feature type="domain" description="Myosin tail" evidence="12">
    <location>
        <begin position="603"/>
        <end position="932"/>
    </location>
</feature>
<feature type="coiled-coil region" evidence="11">
    <location>
        <begin position="596"/>
        <end position="933"/>
    </location>
</feature>
<reference evidence="13" key="1">
    <citation type="submission" date="2018-04" db="EMBL/GenBank/DDBJ databases">
        <authorList>
            <person name="Go L.Y."/>
            <person name="Mitchell J.A."/>
        </authorList>
    </citation>
    <scope>NUCLEOTIDE SEQUENCE</scope>
    <source>
        <tissue evidence="13">Whole organism</tissue>
    </source>
</reference>
<evidence type="ECO:0000256" key="9">
    <source>
        <dbReference type="ARBA" id="ARBA00023179"/>
    </source>
</evidence>
<dbReference type="GO" id="GO:0016459">
    <property type="term" value="C:myosin complex"/>
    <property type="evidence" value="ECO:0007669"/>
    <property type="project" value="UniProtKB-KW"/>
</dbReference>
<dbReference type="Gene3D" id="1.20.5.1160">
    <property type="entry name" value="Vasodilator-stimulated phosphoprotein"/>
    <property type="match status" value="1"/>
</dbReference>
<comment type="similarity">
    <text evidence="2">Belongs to the paramyosin family.</text>
</comment>